<sequence length="283" mass="30655">MLRLFFISIVVSLSISPATNAGAETFGFSGLFDEEKWMNRLNDIGQFVDGGIDIGVAPTDGGSAPAVPSPSPGTPSPTLNQALGSSRIATRIFAGPNQYPPANYAAYGIIAFSSTASTETVERHTAICRAYLKALPLPPEGVPPVSQLVTVWPIITDDVANSIHKMDEKLQCEAAVRNYNQSLGQTAIQAARKKLNKSFGRGPFLIAWSPTEMIGSDKTVMLFWDLSQVDDYDSALSHFQVWVNDIQSDQWENGLTVSKLRVKIQAIINRYGQMFGNVITIGG</sequence>
<proteinExistence type="predicted"/>
<evidence type="ECO:0000313" key="2">
    <source>
        <dbReference type="EMBL" id="MDA5398402.1"/>
    </source>
</evidence>
<dbReference type="Proteomes" id="UP001151234">
    <property type="component" value="Unassembled WGS sequence"/>
</dbReference>
<comment type="caution">
    <text evidence="2">The sequence shown here is derived from an EMBL/GenBank/DDBJ whole genome shotgun (WGS) entry which is preliminary data.</text>
</comment>
<reference evidence="2" key="1">
    <citation type="submission" date="2022-11" db="EMBL/GenBank/DDBJ databases">
        <title>Draft genome sequence of Hoeflea poritis E7-10 and Hoeflea prorocentri PM5-8, separated from scleractinian coral Porites lutea and marine dinoflagellate.</title>
        <authorList>
            <person name="Zhang G."/>
            <person name="Wei Q."/>
            <person name="Cai L."/>
        </authorList>
    </citation>
    <scope>NUCLEOTIDE SEQUENCE</scope>
    <source>
        <strain evidence="2">PM5-8</strain>
    </source>
</reference>
<gene>
    <name evidence="2" type="ORF">OQ273_07430</name>
</gene>
<name>A0A9X3UH62_9HYPH</name>
<evidence type="ECO:0000256" key="1">
    <source>
        <dbReference type="SAM" id="SignalP"/>
    </source>
</evidence>
<dbReference type="EMBL" id="JAPJZI010000001">
    <property type="protein sequence ID" value="MDA5398402.1"/>
    <property type="molecule type" value="Genomic_DNA"/>
</dbReference>
<dbReference type="RefSeq" id="WP_271292096.1">
    <property type="nucleotide sequence ID" value="NZ_JAPJZI010000001.1"/>
</dbReference>
<feature type="signal peptide" evidence="1">
    <location>
        <begin position="1"/>
        <end position="23"/>
    </location>
</feature>
<evidence type="ECO:0000313" key="3">
    <source>
        <dbReference type="Proteomes" id="UP001151234"/>
    </source>
</evidence>
<accession>A0A9X3UH62</accession>
<keyword evidence="1" id="KW-0732">Signal</keyword>
<dbReference type="AlphaFoldDB" id="A0A9X3UH62"/>
<keyword evidence="3" id="KW-1185">Reference proteome</keyword>
<feature type="chain" id="PRO_5040790403" evidence="1">
    <location>
        <begin position="24"/>
        <end position="283"/>
    </location>
</feature>
<organism evidence="2 3">
    <name type="scientific">Hoeflea prorocentri</name>
    <dbReference type="NCBI Taxonomy" id="1922333"/>
    <lineage>
        <taxon>Bacteria</taxon>
        <taxon>Pseudomonadati</taxon>
        <taxon>Pseudomonadota</taxon>
        <taxon>Alphaproteobacteria</taxon>
        <taxon>Hyphomicrobiales</taxon>
        <taxon>Rhizobiaceae</taxon>
        <taxon>Hoeflea</taxon>
    </lineage>
</organism>
<protein>
    <submittedName>
        <fullName evidence="2">Uncharacterized protein</fullName>
    </submittedName>
</protein>